<dbReference type="InterPro" id="IPR035940">
    <property type="entry name" value="CAP_sf"/>
</dbReference>
<dbReference type="EMBL" id="MHOL01000003">
    <property type="protein sequence ID" value="OGZ63332.1"/>
    <property type="molecule type" value="Genomic_DNA"/>
</dbReference>
<dbReference type="Pfam" id="PF00188">
    <property type="entry name" value="CAP"/>
    <property type="match status" value="1"/>
</dbReference>
<protein>
    <recommendedName>
        <fullName evidence="1">SCP domain-containing protein</fullName>
    </recommendedName>
</protein>
<name>A0A1G2HLF9_9BACT</name>
<dbReference type="PANTHER" id="PTHR31157">
    <property type="entry name" value="SCP DOMAIN-CONTAINING PROTEIN"/>
    <property type="match status" value="1"/>
</dbReference>
<evidence type="ECO:0000259" key="1">
    <source>
        <dbReference type="Pfam" id="PF00188"/>
    </source>
</evidence>
<dbReference type="InterPro" id="IPR014044">
    <property type="entry name" value="CAP_dom"/>
</dbReference>
<feature type="domain" description="SCP" evidence="1">
    <location>
        <begin position="89"/>
        <end position="191"/>
    </location>
</feature>
<dbReference type="SUPFAM" id="SSF55797">
    <property type="entry name" value="PR-1-like"/>
    <property type="match status" value="1"/>
</dbReference>
<dbReference type="Gene3D" id="3.40.33.10">
    <property type="entry name" value="CAP"/>
    <property type="match status" value="1"/>
</dbReference>
<organism evidence="2 3">
    <name type="scientific">Candidatus Staskawiczbacteria bacterium RIFCSPHIGHO2_01_FULL_34_27</name>
    <dbReference type="NCBI Taxonomy" id="1802199"/>
    <lineage>
        <taxon>Bacteria</taxon>
        <taxon>Candidatus Staskawicziibacteriota</taxon>
    </lineage>
</organism>
<evidence type="ECO:0000313" key="3">
    <source>
        <dbReference type="Proteomes" id="UP000178991"/>
    </source>
</evidence>
<dbReference type="PANTHER" id="PTHR31157:SF1">
    <property type="entry name" value="SCP DOMAIN-CONTAINING PROTEIN"/>
    <property type="match status" value="1"/>
</dbReference>
<reference evidence="2 3" key="1">
    <citation type="journal article" date="2016" name="Nat. Commun.">
        <title>Thousands of microbial genomes shed light on interconnected biogeochemical processes in an aquifer system.</title>
        <authorList>
            <person name="Anantharaman K."/>
            <person name="Brown C.T."/>
            <person name="Hug L.A."/>
            <person name="Sharon I."/>
            <person name="Castelle C.J."/>
            <person name="Probst A.J."/>
            <person name="Thomas B.C."/>
            <person name="Singh A."/>
            <person name="Wilkins M.J."/>
            <person name="Karaoz U."/>
            <person name="Brodie E.L."/>
            <person name="Williams K.H."/>
            <person name="Hubbard S.S."/>
            <person name="Banfield J.F."/>
        </authorList>
    </citation>
    <scope>NUCLEOTIDE SEQUENCE [LARGE SCALE GENOMIC DNA]</scope>
</reference>
<dbReference type="AlphaFoldDB" id="A0A1G2HLF9"/>
<dbReference type="Proteomes" id="UP000178991">
    <property type="component" value="Unassembled WGS sequence"/>
</dbReference>
<accession>A0A1G2HLF9</accession>
<comment type="caution">
    <text evidence="2">The sequence shown here is derived from an EMBL/GenBank/DDBJ whole genome shotgun (WGS) entry which is preliminary data.</text>
</comment>
<dbReference type="CDD" id="cd05379">
    <property type="entry name" value="CAP_bacterial"/>
    <property type="match status" value="1"/>
</dbReference>
<gene>
    <name evidence="2" type="ORF">A2639_00170</name>
</gene>
<sequence length="291" mass="32790">MSKSKVLILILVLVFLATGFYFKNNILSLYNNTVKNLPTFNKTDLGNVVNEIKKEIFSPPPLNIGGQRNEAVLIKSKIIAETNIQRYNNGNLPPLIENTKLYLAAKAKADDMFKKQYFEHISPSGVDPGTLVKSFSYDYIVSGENLILGNFEDEKDVVGHWMASPGHRANILNNRFVEIGVAVVKGIYEGQTVWIGVQEFGLPLSSCPEQDINLKNQIGENKNILDQLSLQIDAKKNEIENTNQKSSKYNFLVNEYNQLIAKYNPLNDQTKNLILQYNNQVNNFNNCVVGE</sequence>
<evidence type="ECO:0000313" key="2">
    <source>
        <dbReference type="EMBL" id="OGZ63332.1"/>
    </source>
</evidence>
<proteinExistence type="predicted"/>